<proteinExistence type="predicted"/>
<dbReference type="Proteomes" id="UP000184130">
    <property type="component" value="Unassembled WGS sequence"/>
</dbReference>
<dbReference type="OrthoDB" id="1066254at2"/>
<accession>A0A1M6TIK1</accession>
<organism evidence="2 3">
    <name type="scientific">Xylanibacter ruminicola</name>
    <name type="common">Prevotella ruminicola</name>
    <dbReference type="NCBI Taxonomy" id="839"/>
    <lineage>
        <taxon>Bacteria</taxon>
        <taxon>Pseudomonadati</taxon>
        <taxon>Bacteroidota</taxon>
        <taxon>Bacteroidia</taxon>
        <taxon>Bacteroidales</taxon>
        <taxon>Prevotellaceae</taxon>
        <taxon>Xylanibacter</taxon>
    </lineage>
</organism>
<feature type="chain" id="PRO_5012184001" description="DUF4412 domain-containing protein" evidence="1">
    <location>
        <begin position="21"/>
        <end position="350"/>
    </location>
</feature>
<evidence type="ECO:0000313" key="2">
    <source>
        <dbReference type="EMBL" id="SHK56739.1"/>
    </source>
</evidence>
<feature type="signal peptide" evidence="1">
    <location>
        <begin position="1"/>
        <end position="20"/>
    </location>
</feature>
<evidence type="ECO:0000313" key="3">
    <source>
        <dbReference type="Proteomes" id="UP000184130"/>
    </source>
</evidence>
<dbReference type="AlphaFoldDB" id="A0A1M6TIK1"/>
<dbReference type="RefSeq" id="WP_139261427.1">
    <property type="nucleotide sequence ID" value="NZ_FRBD01000006.1"/>
</dbReference>
<evidence type="ECO:0000256" key="1">
    <source>
        <dbReference type="SAM" id="SignalP"/>
    </source>
</evidence>
<keyword evidence="1" id="KW-0732">Signal</keyword>
<evidence type="ECO:0008006" key="4">
    <source>
        <dbReference type="Google" id="ProtNLM"/>
    </source>
</evidence>
<protein>
    <recommendedName>
        <fullName evidence="4">DUF4412 domain-containing protein</fullName>
    </recommendedName>
</protein>
<name>A0A1M6TIK1_XYLRU</name>
<reference evidence="2 3" key="1">
    <citation type="submission" date="2016-11" db="EMBL/GenBank/DDBJ databases">
        <authorList>
            <person name="Jaros S."/>
            <person name="Januszkiewicz K."/>
            <person name="Wedrychowicz H."/>
        </authorList>
    </citation>
    <scope>NUCLEOTIDE SEQUENCE [LARGE SCALE GENOMIC DNA]</scope>
    <source>
        <strain evidence="2 3">KHT3</strain>
    </source>
</reference>
<sequence>MKKLLFVITVACLYVLNANAGGIKTSYRNALILAYSQANSVYEDDNIKLEIYDEQLWAINKTSKTIFIDLAQCFVFHNGRSMPLAGGEEKKSKKNDEKKASKSGVSTKDDLYITLAPVMGNKQNDTYICNMSMSIYREYTTTEAKNDDFTDYDLRLLNTVNELITESKNADPKSSEYKGTAVRHMTEDESINNIGASVAYAFNKNTENWTTISISTWVSDVIFAPIFIEMPKDLKKKEMRGFGVKETEPAVVHIKANSPFEFDEDKSPIIVCDWTGNFKKGKFWLNPTWIVKTKKLNAFHIVGAFFTAGVTLLSPLRQEAYKNILRFDGEEADWGKLSYANSLEDTKQSK</sequence>
<dbReference type="EMBL" id="FRBD01000006">
    <property type="protein sequence ID" value="SHK56739.1"/>
    <property type="molecule type" value="Genomic_DNA"/>
</dbReference>
<gene>
    <name evidence="2" type="ORF">SAMN05216463_10632</name>
</gene>